<evidence type="ECO:0000313" key="7">
    <source>
        <dbReference type="EMBL" id="ORM53136.1"/>
    </source>
</evidence>
<keyword evidence="3 6" id="KW-0732">Signal</keyword>
<gene>
    <name evidence="7" type="ORF">HA41_09330</name>
</gene>
<evidence type="ECO:0000313" key="8">
    <source>
        <dbReference type="Proteomes" id="UP000193933"/>
    </source>
</evidence>
<comment type="cofactor">
    <cofactor evidence="4">
        <name>heme b</name>
        <dbReference type="ChEBI" id="CHEBI:60344"/>
    </cofactor>
    <text evidence="4">Binds 1 heme b (iron(II)-protoporphyrin IX) group per molecule.</text>
</comment>
<dbReference type="GO" id="GO:0020037">
    <property type="term" value="F:heme binding"/>
    <property type="evidence" value="ECO:0007669"/>
    <property type="project" value="InterPro"/>
</dbReference>
<dbReference type="NCBIfam" id="NF011632">
    <property type="entry name" value="PRK15058.1"/>
    <property type="match status" value="1"/>
</dbReference>
<evidence type="ECO:0000256" key="3">
    <source>
        <dbReference type="ARBA" id="ARBA00022729"/>
    </source>
</evidence>
<dbReference type="Gene3D" id="1.20.120.10">
    <property type="entry name" value="Cytochrome c/b562"/>
    <property type="match status" value="1"/>
</dbReference>
<evidence type="ECO:0000256" key="2">
    <source>
        <dbReference type="ARBA" id="ARBA00005523"/>
    </source>
</evidence>
<feature type="region of interest" description="Disordered" evidence="5">
    <location>
        <begin position="55"/>
        <end position="79"/>
    </location>
</feature>
<dbReference type="OrthoDB" id="6539015at2"/>
<evidence type="ECO:0000256" key="5">
    <source>
        <dbReference type="SAM" id="MobiDB-lite"/>
    </source>
</evidence>
<protein>
    <submittedName>
        <fullName evidence="7">Cytochrome B562</fullName>
    </submittedName>
</protein>
<dbReference type="AlphaFoldDB" id="A0A1X1BWZ0"/>
<proteinExistence type="inferred from homology"/>
<evidence type="ECO:0000256" key="1">
    <source>
        <dbReference type="ARBA" id="ARBA00002028"/>
    </source>
</evidence>
<dbReference type="InterPro" id="IPR010980">
    <property type="entry name" value="Cyt_c/b562"/>
</dbReference>
<dbReference type="GO" id="GO:0009055">
    <property type="term" value="F:electron transfer activity"/>
    <property type="evidence" value="ECO:0007669"/>
    <property type="project" value="InterPro"/>
</dbReference>
<dbReference type="EMBL" id="MLFN01000021">
    <property type="protein sequence ID" value="ORM53136.1"/>
    <property type="molecule type" value="Genomic_DNA"/>
</dbReference>
<dbReference type="Pfam" id="PF07361">
    <property type="entry name" value="Cytochrom_B562"/>
    <property type="match status" value="1"/>
</dbReference>
<dbReference type="GO" id="GO:0005506">
    <property type="term" value="F:iron ion binding"/>
    <property type="evidence" value="ECO:0007669"/>
    <property type="project" value="InterPro"/>
</dbReference>
<keyword evidence="4" id="KW-0349">Heme</keyword>
<feature type="chain" id="PRO_5012778130" evidence="6">
    <location>
        <begin position="23"/>
        <end position="128"/>
    </location>
</feature>
<accession>A0A1X1BWZ0</accession>
<keyword evidence="4" id="KW-0479">Metal-binding</keyword>
<feature type="binding site" description="axial binding residue" evidence="4">
    <location>
        <position position="124"/>
    </location>
    <ligand>
        <name>heme b</name>
        <dbReference type="ChEBI" id="CHEBI:60344"/>
    </ligand>
    <ligandPart>
        <name>Fe</name>
        <dbReference type="ChEBI" id="CHEBI:18248"/>
    </ligandPart>
</feature>
<dbReference type="SUPFAM" id="SSF47175">
    <property type="entry name" value="Cytochromes"/>
    <property type="match status" value="1"/>
</dbReference>
<keyword evidence="4" id="KW-0408">Iron</keyword>
<comment type="similarity">
    <text evidence="2">Belongs to the cytochrome b562 family.</text>
</comment>
<dbReference type="STRING" id="472705.GCA_001743465_04823"/>
<reference evidence="7 8" key="1">
    <citation type="journal article" date="2017" name="Antonie Van Leeuwenhoek">
        <title>Phylogenomic resolution of the bacterial genus Pantoea and its relationship with Erwinia and Tatumella.</title>
        <authorList>
            <person name="Palmer M."/>
            <person name="Steenkamp E.T."/>
            <person name="Coetzee M.P."/>
            <person name="Chan W.Y."/>
            <person name="van Zyl E."/>
            <person name="De Maayer P."/>
            <person name="Coutinho T.A."/>
            <person name="Blom J."/>
            <person name="Smits T.H."/>
            <person name="Duffy B."/>
            <person name="Venter S.N."/>
        </authorList>
    </citation>
    <scope>NUCLEOTIDE SEQUENCE [LARGE SCALE GENOMIC DNA]</scope>
    <source>
        <strain evidence="7 8">LMG 24534</strain>
    </source>
</reference>
<organism evidence="7 8">
    <name type="scientific">Pantoea conspicua</name>
    <dbReference type="NCBI Taxonomy" id="472705"/>
    <lineage>
        <taxon>Bacteria</taxon>
        <taxon>Pseudomonadati</taxon>
        <taxon>Pseudomonadota</taxon>
        <taxon>Gammaproteobacteria</taxon>
        <taxon>Enterobacterales</taxon>
        <taxon>Erwiniaceae</taxon>
        <taxon>Pantoea</taxon>
    </lineage>
</organism>
<sequence>MRKHVIAMLSASLLFSSASLYAADLEQDMDTLNANLKIVKKTDDAQEMQQALTKMRTAAQDARQGTPDKLEGQPADSPQIKDFHAGIDSLIAQIDVVSALAKSNNVEGAKREAAKFDDIRNANHKKFR</sequence>
<keyword evidence="8" id="KW-1185">Reference proteome</keyword>
<dbReference type="InterPro" id="IPR009155">
    <property type="entry name" value="Cyt_b562"/>
</dbReference>
<dbReference type="PIRSF" id="PIRSF000029">
    <property type="entry name" value="Cytochrome_b562"/>
    <property type="match status" value="1"/>
</dbReference>
<dbReference type="RefSeq" id="WP_094120582.1">
    <property type="nucleotide sequence ID" value="NZ_MLFN01000021.1"/>
</dbReference>
<evidence type="ECO:0000256" key="6">
    <source>
        <dbReference type="SAM" id="SignalP"/>
    </source>
</evidence>
<comment type="function">
    <text evidence="1">Electron-transport protein of unknown function.</text>
</comment>
<dbReference type="Proteomes" id="UP000193933">
    <property type="component" value="Unassembled WGS sequence"/>
</dbReference>
<comment type="caution">
    <text evidence="7">The sequence shown here is derived from an EMBL/GenBank/DDBJ whole genome shotgun (WGS) entry which is preliminary data.</text>
</comment>
<dbReference type="GO" id="GO:0042597">
    <property type="term" value="C:periplasmic space"/>
    <property type="evidence" value="ECO:0007669"/>
    <property type="project" value="InterPro"/>
</dbReference>
<name>A0A1X1BWZ0_9GAMM</name>
<dbReference type="GO" id="GO:0022900">
    <property type="term" value="P:electron transport chain"/>
    <property type="evidence" value="ECO:0007669"/>
    <property type="project" value="InterPro"/>
</dbReference>
<feature type="binding site" description="axial binding residue" evidence="4">
    <location>
        <position position="29"/>
    </location>
    <ligand>
        <name>heme b</name>
        <dbReference type="ChEBI" id="CHEBI:60344"/>
    </ligand>
    <ligandPart>
        <name>Fe</name>
        <dbReference type="ChEBI" id="CHEBI:18248"/>
    </ligandPart>
</feature>
<feature type="signal peptide" evidence="6">
    <location>
        <begin position="1"/>
        <end position="22"/>
    </location>
</feature>
<evidence type="ECO:0000256" key="4">
    <source>
        <dbReference type="PIRSR" id="PIRSR000029-1"/>
    </source>
</evidence>